<feature type="transmembrane region" description="Helical" evidence="1">
    <location>
        <begin position="355"/>
        <end position="374"/>
    </location>
</feature>
<reference evidence="2 3" key="1">
    <citation type="submission" date="2018-03" db="EMBL/GenBank/DDBJ databases">
        <authorList>
            <person name="Fogelqvist J."/>
        </authorList>
    </citation>
    <scope>NUCLEOTIDE SEQUENCE [LARGE SCALE GENOMIC DNA]</scope>
</reference>
<sequence length="375" mass="43294">MSTPDHIVAANADPMDTAAFLVQLHNEGRDMLARGQKATRVPPGTKCAAVDAPHAVRLWPSLRRRTRSMPGRPRPPLLSAVLRIQRQWRRCVTLRQFRAVVGEAVRRHRRRNAAVLAAVFSTLTVARRGSAAVRLRCERSACRLQRHWRERRRRTSAALLVADWWVRARATLRFRAAVRLVVAGQRIQRWWRAAQTTRTFRRLVRDARRVSLAQQACHLFLARRSLVQAARAATRIQRWWRGARRRDAAARRIQACLVTVRQRRALRTVLAAARALQLHWRRRRYTARRDTAARALQLHWRRRYYTARRDAAARTVQRHWRRRRALLRSATNAPALTPGGPPAPELQRRRAARGAHVAALLIVLIVVAVPLAVWT</sequence>
<accession>A0A3P3YAS0</accession>
<evidence type="ECO:0000313" key="3">
    <source>
        <dbReference type="Proteomes" id="UP000290189"/>
    </source>
</evidence>
<proteinExistence type="predicted"/>
<evidence type="ECO:0000256" key="1">
    <source>
        <dbReference type="SAM" id="Phobius"/>
    </source>
</evidence>
<name>A0A3P3YAS0_PLABS</name>
<gene>
    <name evidence="2" type="ORF">PLBR_LOCUS4315</name>
</gene>
<dbReference type="Proteomes" id="UP000290189">
    <property type="component" value="Unassembled WGS sequence"/>
</dbReference>
<dbReference type="PROSITE" id="PS50096">
    <property type="entry name" value="IQ"/>
    <property type="match status" value="1"/>
</dbReference>
<dbReference type="AlphaFoldDB" id="A0A3P3YAS0"/>
<geneLocation type="mitochondrion" evidence="2"/>
<keyword evidence="1" id="KW-0472">Membrane</keyword>
<organism evidence="2 3">
    <name type="scientific">Plasmodiophora brassicae</name>
    <name type="common">Clubroot disease agent</name>
    <dbReference type="NCBI Taxonomy" id="37360"/>
    <lineage>
        <taxon>Eukaryota</taxon>
        <taxon>Sar</taxon>
        <taxon>Rhizaria</taxon>
        <taxon>Endomyxa</taxon>
        <taxon>Phytomyxea</taxon>
        <taxon>Plasmodiophorida</taxon>
        <taxon>Plasmodiophoridae</taxon>
        <taxon>Plasmodiophora</taxon>
    </lineage>
</organism>
<protein>
    <submittedName>
        <fullName evidence="2">Uncharacterized protein</fullName>
    </submittedName>
</protein>
<evidence type="ECO:0000313" key="2">
    <source>
        <dbReference type="EMBL" id="SPQ97100.1"/>
    </source>
</evidence>
<keyword evidence="1" id="KW-0812">Transmembrane</keyword>
<keyword evidence="2" id="KW-0496">Mitochondrion</keyword>
<keyword evidence="1" id="KW-1133">Transmembrane helix</keyword>
<dbReference type="EMBL" id="OVEO01000007">
    <property type="protein sequence ID" value="SPQ97100.1"/>
    <property type="molecule type" value="Genomic_DNA"/>
</dbReference>